<gene>
    <name evidence="1" type="ORF">NQ317_011866</name>
</gene>
<reference evidence="1" key="1">
    <citation type="journal article" date="2023" name="Insect Mol. Biol.">
        <title>Genome sequencing provides insights into the evolution of gene families encoding plant cell wall-degrading enzymes in longhorned beetles.</title>
        <authorList>
            <person name="Shin N.R."/>
            <person name="Okamura Y."/>
            <person name="Kirsch R."/>
            <person name="Pauchet Y."/>
        </authorList>
    </citation>
    <scope>NUCLEOTIDE SEQUENCE</scope>
    <source>
        <strain evidence="1">MMC_N1</strain>
    </source>
</reference>
<evidence type="ECO:0000313" key="1">
    <source>
        <dbReference type="EMBL" id="KAJ8969875.1"/>
    </source>
</evidence>
<sequence>MGYRIPMSGYLIRHHSFIPAHIHHVYVPVILARSVIVKPLENYYYDFYPKPLEDMELVHLVVVRDLDMGFK</sequence>
<accession>A0ABQ9IZS5</accession>
<protein>
    <submittedName>
        <fullName evidence="1">Uncharacterized protein</fullName>
    </submittedName>
</protein>
<comment type="caution">
    <text evidence="1">The sequence shown here is derived from an EMBL/GenBank/DDBJ whole genome shotgun (WGS) entry which is preliminary data.</text>
</comment>
<dbReference type="EMBL" id="JAPWTJ010001702">
    <property type="protein sequence ID" value="KAJ8969875.1"/>
    <property type="molecule type" value="Genomic_DNA"/>
</dbReference>
<organism evidence="1 2">
    <name type="scientific">Molorchus minor</name>
    <dbReference type="NCBI Taxonomy" id="1323400"/>
    <lineage>
        <taxon>Eukaryota</taxon>
        <taxon>Metazoa</taxon>
        <taxon>Ecdysozoa</taxon>
        <taxon>Arthropoda</taxon>
        <taxon>Hexapoda</taxon>
        <taxon>Insecta</taxon>
        <taxon>Pterygota</taxon>
        <taxon>Neoptera</taxon>
        <taxon>Endopterygota</taxon>
        <taxon>Coleoptera</taxon>
        <taxon>Polyphaga</taxon>
        <taxon>Cucujiformia</taxon>
        <taxon>Chrysomeloidea</taxon>
        <taxon>Cerambycidae</taxon>
        <taxon>Lamiinae</taxon>
        <taxon>Monochamini</taxon>
        <taxon>Molorchus</taxon>
    </lineage>
</organism>
<dbReference type="Proteomes" id="UP001162164">
    <property type="component" value="Unassembled WGS sequence"/>
</dbReference>
<evidence type="ECO:0000313" key="2">
    <source>
        <dbReference type="Proteomes" id="UP001162164"/>
    </source>
</evidence>
<name>A0ABQ9IZS5_9CUCU</name>
<keyword evidence="2" id="KW-1185">Reference proteome</keyword>
<proteinExistence type="predicted"/>